<dbReference type="Gene3D" id="3.40.395.10">
    <property type="entry name" value="Adenoviral Proteinase, Chain A"/>
    <property type="match status" value="1"/>
</dbReference>
<dbReference type="EnsemblPlants" id="AUR62035980-RA">
    <property type="protein sequence ID" value="AUR62035980-RA:cds"/>
    <property type="gene ID" value="AUR62035980"/>
</dbReference>
<proteinExistence type="predicted"/>
<protein>
    <submittedName>
        <fullName evidence="1">Uncharacterized protein</fullName>
    </submittedName>
</protein>
<organism evidence="1 2">
    <name type="scientific">Chenopodium quinoa</name>
    <name type="common">Quinoa</name>
    <dbReference type="NCBI Taxonomy" id="63459"/>
    <lineage>
        <taxon>Eukaryota</taxon>
        <taxon>Viridiplantae</taxon>
        <taxon>Streptophyta</taxon>
        <taxon>Embryophyta</taxon>
        <taxon>Tracheophyta</taxon>
        <taxon>Spermatophyta</taxon>
        <taxon>Magnoliopsida</taxon>
        <taxon>eudicotyledons</taxon>
        <taxon>Gunneridae</taxon>
        <taxon>Pentapetalae</taxon>
        <taxon>Caryophyllales</taxon>
        <taxon>Chenopodiaceae</taxon>
        <taxon>Chenopodioideae</taxon>
        <taxon>Atripliceae</taxon>
        <taxon>Chenopodium</taxon>
    </lineage>
</organism>
<accession>A0A803MVQ3</accession>
<name>A0A803MVQ3_CHEQI</name>
<sequence>MAPKTRTYGDVERKVNTLVKNWSVRADGISGFTDLVRRDGCNSWGLPWCSEYQRIIDKEEEPKVAARKHVQSFKGLAISNIGVVFVPVLQKEHWWCLTLDLRDECLWYIDSMFPDPVKRHRAILEKLGKLDVALNSLLYDDLRNDENELRPTFPLLPGGDGDSV</sequence>
<dbReference type="SUPFAM" id="SSF54001">
    <property type="entry name" value="Cysteine proteinases"/>
    <property type="match status" value="1"/>
</dbReference>
<evidence type="ECO:0000313" key="1">
    <source>
        <dbReference type="EnsemblPlants" id="AUR62035980-RA:cds"/>
    </source>
</evidence>
<reference evidence="1" key="1">
    <citation type="journal article" date="2017" name="Nature">
        <title>The genome of Chenopodium quinoa.</title>
        <authorList>
            <person name="Jarvis D.E."/>
            <person name="Ho Y.S."/>
            <person name="Lightfoot D.J."/>
            <person name="Schmoeckel S.M."/>
            <person name="Li B."/>
            <person name="Borm T.J.A."/>
            <person name="Ohyanagi H."/>
            <person name="Mineta K."/>
            <person name="Michell C.T."/>
            <person name="Saber N."/>
            <person name="Kharbatia N.M."/>
            <person name="Rupper R.R."/>
            <person name="Sharp A.R."/>
            <person name="Dally N."/>
            <person name="Boughton B.A."/>
            <person name="Woo Y.H."/>
            <person name="Gao G."/>
            <person name="Schijlen E.G.W.M."/>
            <person name="Guo X."/>
            <person name="Momin A.A."/>
            <person name="Negrao S."/>
            <person name="Al-Babili S."/>
            <person name="Gehring C."/>
            <person name="Roessner U."/>
            <person name="Jung C."/>
            <person name="Murphy K."/>
            <person name="Arold S.T."/>
            <person name="Gojobori T."/>
            <person name="van der Linden C.G."/>
            <person name="van Loo E.N."/>
            <person name="Jellen E.N."/>
            <person name="Maughan P.J."/>
            <person name="Tester M."/>
        </authorList>
    </citation>
    <scope>NUCLEOTIDE SEQUENCE [LARGE SCALE GENOMIC DNA]</scope>
    <source>
        <strain evidence="1">cv. PI 614886</strain>
    </source>
</reference>
<dbReference type="Gramene" id="AUR62035980-RA">
    <property type="protein sequence ID" value="AUR62035980-RA:cds"/>
    <property type="gene ID" value="AUR62035980"/>
</dbReference>
<dbReference type="AlphaFoldDB" id="A0A803MVQ3"/>
<dbReference type="InterPro" id="IPR038765">
    <property type="entry name" value="Papain-like_cys_pep_sf"/>
</dbReference>
<evidence type="ECO:0000313" key="2">
    <source>
        <dbReference type="Proteomes" id="UP000596660"/>
    </source>
</evidence>
<reference evidence="1" key="2">
    <citation type="submission" date="2021-03" db="UniProtKB">
        <authorList>
            <consortium name="EnsemblPlants"/>
        </authorList>
    </citation>
    <scope>IDENTIFICATION</scope>
</reference>
<dbReference type="Proteomes" id="UP000596660">
    <property type="component" value="Unplaced"/>
</dbReference>
<keyword evidence="2" id="KW-1185">Reference proteome</keyword>